<dbReference type="Pfam" id="PF01172">
    <property type="entry name" value="SBDS_N"/>
    <property type="match status" value="1"/>
</dbReference>
<gene>
    <name evidence="12" type="ORF">L201_008118</name>
</gene>
<feature type="domain" description="Ribosome maturation protein SDO1/SBDS central" evidence="10">
    <location>
        <begin position="108"/>
        <end position="172"/>
    </location>
</feature>
<dbReference type="Pfam" id="PF09377">
    <property type="entry name" value="SBDS_domain_II"/>
    <property type="match status" value="1"/>
</dbReference>
<dbReference type="GO" id="GO:0005634">
    <property type="term" value="C:nucleus"/>
    <property type="evidence" value="ECO:0007669"/>
    <property type="project" value="UniProtKB-SubCell"/>
</dbReference>
<dbReference type="InterPro" id="IPR039100">
    <property type="entry name" value="Sdo1/SBDS-like"/>
</dbReference>
<dbReference type="InterPro" id="IPR046928">
    <property type="entry name" value="SDO1/SBDS_C"/>
</dbReference>
<dbReference type="Gene3D" id="3.30.70.240">
    <property type="match status" value="1"/>
</dbReference>
<feature type="domain" description="Ribosome maturation protein SDO1/SBDS C-terminal" evidence="11">
    <location>
        <begin position="175"/>
        <end position="240"/>
    </location>
</feature>
<feature type="domain" description="Ribosome maturation protein SDO1/SBDS N-terminal" evidence="9">
    <location>
        <begin position="13"/>
        <end position="99"/>
    </location>
</feature>
<evidence type="ECO:0000256" key="8">
    <source>
        <dbReference type="SAM" id="Coils"/>
    </source>
</evidence>
<protein>
    <submittedName>
        <fullName evidence="12">SBDS family rRNA metabolism protein</fullName>
    </submittedName>
</protein>
<evidence type="ECO:0000256" key="1">
    <source>
        <dbReference type="ARBA" id="ARBA00004123"/>
    </source>
</evidence>
<dbReference type="Pfam" id="PF20268">
    <property type="entry name" value="SBDS_C"/>
    <property type="match status" value="1"/>
</dbReference>
<dbReference type="RefSeq" id="XP_066079913.1">
    <property type="nucleotide sequence ID" value="XM_066223816.1"/>
</dbReference>
<evidence type="ECO:0000256" key="4">
    <source>
        <dbReference type="ARBA" id="ARBA00022490"/>
    </source>
</evidence>
<evidence type="ECO:0000256" key="3">
    <source>
        <dbReference type="ARBA" id="ARBA00007433"/>
    </source>
</evidence>
<dbReference type="GeneID" id="91098786"/>
<keyword evidence="13" id="KW-1185">Reference proteome</keyword>
<name>A0AAX4K624_9TREE</name>
<evidence type="ECO:0000259" key="10">
    <source>
        <dbReference type="Pfam" id="PF09377"/>
    </source>
</evidence>
<evidence type="ECO:0000256" key="7">
    <source>
        <dbReference type="ARBA" id="ARBA00049708"/>
    </source>
</evidence>
<organism evidence="12 13">
    <name type="scientific">Kwoniella dendrophila CBS 6074</name>
    <dbReference type="NCBI Taxonomy" id="1295534"/>
    <lineage>
        <taxon>Eukaryota</taxon>
        <taxon>Fungi</taxon>
        <taxon>Dikarya</taxon>
        <taxon>Basidiomycota</taxon>
        <taxon>Agaricomycotina</taxon>
        <taxon>Tremellomycetes</taxon>
        <taxon>Tremellales</taxon>
        <taxon>Cryptococcaceae</taxon>
        <taxon>Kwoniella</taxon>
    </lineage>
</organism>
<comment type="similarity">
    <text evidence="3">Belongs to the SDO1/SBDS family.</text>
</comment>
<reference evidence="12 13" key="1">
    <citation type="submission" date="2024-01" db="EMBL/GenBank/DDBJ databases">
        <title>Comparative genomics of Cryptococcus and Kwoniella reveals pathogenesis evolution and contrasting modes of karyotype evolution via chromosome fusion or intercentromeric recombination.</title>
        <authorList>
            <person name="Coelho M.A."/>
            <person name="David-Palma M."/>
            <person name="Shea T."/>
            <person name="Bowers K."/>
            <person name="McGinley-Smith S."/>
            <person name="Mohammad A.W."/>
            <person name="Gnirke A."/>
            <person name="Yurkov A.M."/>
            <person name="Nowrousian M."/>
            <person name="Sun S."/>
            <person name="Cuomo C.A."/>
            <person name="Heitman J."/>
        </authorList>
    </citation>
    <scope>NUCLEOTIDE SEQUENCE [LARGE SCALE GENOMIC DNA]</scope>
    <source>
        <strain evidence="12 13">CBS 6074</strain>
    </source>
</reference>
<dbReference type="InterPro" id="IPR002140">
    <property type="entry name" value="Sdo1/SBDS"/>
</dbReference>
<evidence type="ECO:0000259" key="11">
    <source>
        <dbReference type="Pfam" id="PF20268"/>
    </source>
</evidence>
<keyword evidence="5" id="KW-0690">Ribosome biogenesis</keyword>
<dbReference type="InterPro" id="IPR018978">
    <property type="entry name" value="SDO1/SBDS_central"/>
</dbReference>
<dbReference type="PANTHER" id="PTHR10927">
    <property type="entry name" value="RIBOSOME MATURATION PROTEIN SBDS"/>
    <property type="match status" value="1"/>
</dbReference>
<dbReference type="PANTHER" id="PTHR10927:SF1">
    <property type="entry name" value="RIBOSOME MATURATION PROTEIN SBDS"/>
    <property type="match status" value="1"/>
</dbReference>
<dbReference type="EMBL" id="CP144108">
    <property type="protein sequence ID" value="WWC93151.1"/>
    <property type="molecule type" value="Genomic_DNA"/>
</dbReference>
<dbReference type="Gene3D" id="3.30.1250.10">
    <property type="entry name" value="Ribosome maturation protein SBDS, N-terminal domain"/>
    <property type="match status" value="1"/>
</dbReference>
<evidence type="ECO:0000313" key="12">
    <source>
        <dbReference type="EMBL" id="WWC93151.1"/>
    </source>
</evidence>
<dbReference type="InterPro" id="IPR037188">
    <property type="entry name" value="Sdo1/SBDS_central_sf"/>
</dbReference>
<dbReference type="InterPro" id="IPR019783">
    <property type="entry name" value="SDO1/SBDS_N"/>
</dbReference>
<proteinExistence type="inferred from homology"/>
<dbReference type="SUPFAM" id="SSF109728">
    <property type="entry name" value="Hypothetical protein AF0491, middle domain"/>
    <property type="match status" value="1"/>
</dbReference>
<dbReference type="SUPFAM" id="SSF89895">
    <property type="entry name" value="FYSH domain"/>
    <property type="match status" value="1"/>
</dbReference>
<dbReference type="GO" id="GO:0042256">
    <property type="term" value="P:cytosolic ribosome assembly"/>
    <property type="evidence" value="ECO:0007669"/>
    <property type="project" value="InterPro"/>
</dbReference>
<dbReference type="Gene3D" id="1.10.10.900">
    <property type="entry name" value="SBDS protein C-terminal domain, subdomain 1"/>
    <property type="match status" value="1"/>
</dbReference>
<evidence type="ECO:0000256" key="2">
    <source>
        <dbReference type="ARBA" id="ARBA00004496"/>
    </source>
</evidence>
<dbReference type="NCBIfam" id="TIGR00291">
    <property type="entry name" value="RNA_SBDS"/>
    <property type="match status" value="1"/>
</dbReference>
<keyword evidence="6" id="KW-0539">Nucleus</keyword>
<evidence type="ECO:0000313" key="13">
    <source>
        <dbReference type="Proteomes" id="UP001355207"/>
    </source>
</evidence>
<dbReference type="AlphaFoldDB" id="A0AAX4K624"/>
<evidence type="ECO:0000259" key="9">
    <source>
        <dbReference type="Pfam" id="PF01172"/>
    </source>
</evidence>
<dbReference type="GO" id="GO:0005737">
    <property type="term" value="C:cytoplasm"/>
    <property type="evidence" value="ECO:0007669"/>
    <property type="project" value="UniProtKB-SubCell"/>
</dbReference>
<evidence type="ECO:0000256" key="5">
    <source>
        <dbReference type="ARBA" id="ARBA00022517"/>
    </source>
</evidence>
<accession>A0AAX4K624</accession>
<keyword evidence="8" id="KW-0175">Coiled coil</keyword>
<keyword evidence="4" id="KW-0963">Cytoplasm</keyword>
<dbReference type="Proteomes" id="UP001355207">
    <property type="component" value="Chromosome 11"/>
</dbReference>
<dbReference type="InterPro" id="IPR036786">
    <property type="entry name" value="Ribosome_mat_SBDS_N_sf"/>
</dbReference>
<comment type="subcellular location">
    <subcellularLocation>
        <location evidence="2">Cytoplasm</location>
    </subcellularLocation>
    <subcellularLocation>
        <location evidence="1">Nucleus</location>
    </subcellularLocation>
</comment>
<feature type="coiled-coil region" evidence="8">
    <location>
        <begin position="183"/>
        <end position="210"/>
    </location>
</feature>
<evidence type="ECO:0000256" key="6">
    <source>
        <dbReference type="ARBA" id="ARBA00023242"/>
    </source>
</evidence>
<sequence>MNKQPGTQIKLTNVSIVRMKKGGKRFEIACYQNKVSEFRSGVETDLSEILQIEQIFTNVPKGLVAKKDDWTKCFQTDDLNKAIEEILRKGELQINNLERTHQLSSLSREIATLVSEMTVDPNTNRKHTVGMIEKTMSEIGFSVKSDKPAKPQALELIKKLSTEENTTLPIRRSRMRIRITMSNKDAKKIKDQLLKEVDEVEEDLMDMDWEAIVQISPGAFRTITDLVNNETKGKGRVEVMGNV</sequence>
<comment type="subunit">
    <text evidence="7">Associates with the 60S ribosomal subunit.</text>
</comment>